<dbReference type="RefSeq" id="XP_041221511.1">
    <property type="nucleotide sequence ID" value="XM_041377365.1"/>
</dbReference>
<feature type="region of interest" description="Disordered" evidence="1">
    <location>
        <begin position="369"/>
        <end position="389"/>
    </location>
</feature>
<name>A0AAD4HFP5_9AGAM</name>
<dbReference type="Proteomes" id="UP001195769">
    <property type="component" value="Unassembled WGS sequence"/>
</dbReference>
<proteinExistence type="predicted"/>
<evidence type="ECO:0000313" key="2">
    <source>
        <dbReference type="EMBL" id="KAG1895935.1"/>
    </source>
</evidence>
<feature type="region of interest" description="Disordered" evidence="1">
    <location>
        <begin position="264"/>
        <end position="285"/>
    </location>
</feature>
<dbReference type="GeneID" id="64671663"/>
<gene>
    <name evidence="2" type="ORF">F5891DRAFT_983797</name>
</gene>
<reference evidence="2" key="1">
    <citation type="journal article" date="2020" name="New Phytol.">
        <title>Comparative genomics reveals dynamic genome evolution in host specialist ectomycorrhizal fungi.</title>
        <authorList>
            <person name="Lofgren L.A."/>
            <person name="Nguyen N.H."/>
            <person name="Vilgalys R."/>
            <person name="Ruytinx J."/>
            <person name="Liao H.L."/>
            <person name="Branco S."/>
            <person name="Kuo A."/>
            <person name="LaButti K."/>
            <person name="Lipzen A."/>
            <person name="Andreopoulos W."/>
            <person name="Pangilinan J."/>
            <person name="Riley R."/>
            <person name="Hundley H."/>
            <person name="Na H."/>
            <person name="Barry K."/>
            <person name="Grigoriev I.V."/>
            <person name="Stajich J.E."/>
            <person name="Kennedy P.G."/>
        </authorList>
    </citation>
    <scope>NUCLEOTIDE SEQUENCE</scope>
    <source>
        <strain evidence="2">FC203</strain>
    </source>
</reference>
<dbReference type="AlphaFoldDB" id="A0AAD4HFP5"/>
<organism evidence="2 3">
    <name type="scientific">Suillus fuscotomentosus</name>
    <dbReference type="NCBI Taxonomy" id="1912939"/>
    <lineage>
        <taxon>Eukaryota</taxon>
        <taxon>Fungi</taxon>
        <taxon>Dikarya</taxon>
        <taxon>Basidiomycota</taxon>
        <taxon>Agaricomycotina</taxon>
        <taxon>Agaricomycetes</taxon>
        <taxon>Agaricomycetidae</taxon>
        <taxon>Boletales</taxon>
        <taxon>Suillineae</taxon>
        <taxon>Suillaceae</taxon>
        <taxon>Suillus</taxon>
    </lineage>
</organism>
<keyword evidence="3" id="KW-1185">Reference proteome</keyword>
<sequence length="575" mass="67183">MSVRTRFLPEDVQTYNDVGLFDDAMEDDTSQPSNMIINTVPPIRSSGEIDQMDLEETVEDVTSPPATRTVLDKRERLHVQKKQVVNKTSDKRRIKEVDYSETLRQTVYSQEEQINTMRREMQMQNDIKKQWEAALREREEQLEKVHQELETMHVDIVAWQENHAQQQENHAQQQKQLEDYIRESRETLSQANREAIDAGMHKILEETHERFTQELRRREAELGEELARREEELRKRKEEECREQSSAIFTEMERRLQHEIEKLKAEKRRDTGQSSAPSAKPSLGTPCLDAIRRIKRTRGVSRRTRLVSIVAEVNTEEVPRESSEEDVPPPEQHNPLPRASLSMEDAITRGVEAALRRVLVDKEFSGLKKCSPQRRKTEEEEVQREKASESNYERDFLLPKVTAKGVLETPAEVEERLIVKKDELLKKYLRRATVLDHLVKQKTDDKEEDLPAWQWLQQLVKTLGECGMSSEESDLENDIETVLRVKNMVWRRAVERKLDIVDHQRLADDDIFAPQGSKPMKRIRAAGNPKTSRVPAEELPKALYSEEWLMGLSKRQVEKLSISDKRFKWMQVAVV</sequence>
<comment type="caution">
    <text evidence="2">The sequence shown here is derived from an EMBL/GenBank/DDBJ whole genome shotgun (WGS) entry which is preliminary data.</text>
</comment>
<evidence type="ECO:0000256" key="1">
    <source>
        <dbReference type="SAM" id="MobiDB-lite"/>
    </source>
</evidence>
<accession>A0AAD4HFP5</accession>
<dbReference type="EMBL" id="JABBWK010000060">
    <property type="protein sequence ID" value="KAG1895935.1"/>
    <property type="molecule type" value="Genomic_DNA"/>
</dbReference>
<evidence type="ECO:0000313" key="3">
    <source>
        <dbReference type="Proteomes" id="UP001195769"/>
    </source>
</evidence>
<feature type="region of interest" description="Disordered" evidence="1">
    <location>
        <begin position="315"/>
        <end position="338"/>
    </location>
</feature>
<protein>
    <submittedName>
        <fullName evidence="2">Uncharacterized protein</fullName>
    </submittedName>
</protein>
<feature type="compositionally biased region" description="Basic and acidic residues" evidence="1">
    <location>
        <begin position="375"/>
        <end position="389"/>
    </location>
</feature>